<keyword evidence="9 13" id="KW-0066">ATP synthesis</keyword>
<dbReference type="OrthoDB" id="7391503at2"/>
<comment type="function">
    <text evidence="10 13">F(1)F(0) ATP synthase produces ATP from ADP in the presence of a proton or sodium gradient. F-type ATPases consist of two structural domains, F(1) containing the extramembraneous catalytic core and F(0) containing the membrane proton channel, linked together by a central stalk and a peripheral stalk. During catalysis, ATP synthesis in the catalytic domain of F(1) is coupled via a rotary mechanism of the central stalk subunits to proton translocation.</text>
</comment>
<evidence type="ECO:0000256" key="11">
    <source>
        <dbReference type="ARBA" id="ARBA00025614"/>
    </source>
</evidence>
<keyword evidence="3 13" id="KW-0138">CF(0)</keyword>
<dbReference type="GO" id="GO:0046933">
    <property type="term" value="F:proton-transporting ATP synthase activity, rotational mechanism"/>
    <property type="evidence" value="ECO:0007669"/>
    <property type="project" value="UniProtKB-UniRule"/>
</dbReference>
<comment type="caution">
    <text evidence="16">The sequence shown here is derived from an EMBL/GenBank/DDBJ whole genome shotgun (WGS) entry which is preliminary data.</text>
</comment>
<name>A0A219B772_9SPHN</name>
<dbReference type="PANTHER" id="PTHR33445:SF1">
    <property type="entry name" value="ATP SYNTHASE SUBUNIT B"/>
    <property type="match status" value="1"/>
</dbReference>
<organism evidence="16 17">
    <name type="scientific">Pacificimonas flava</name>
    <dbReference type="NCBI Taxonomy" id="1234595"/>
    <lineage>
        <taxon>Bacteria</taxon>
        <taxon>Pseudomonadati</taxon>
        <taxon>Pseudomonadota</taxon>
        <taxon>Alphaproteobacteria</taxon>
        <taxon>Sphingomonadales</taxon>
        <taxon>Sphingosinicellaceae</taxon>
        <taxon>Pacificimonas</taxon>
    </lineage>
</organism>
<proteinExistence type="inferred from homology"/>
<gene>
    <name evidence="13" type="primary">atpF</name>
    <name evidence="16" type="ORF">B5C34_12690</name>
</gene>
<evidence type="ECO:0000256" key="13">
    <source>
        <dbReference type="HAMAP-Rule" id="MF_01398"/>
    </source>
</evidence>
<dbReference type="EMBL" id="NFZT01000001">
    <property type="protein sequence ID" value="OWV34230.1"/>
    <property type="molecule type" value="Genomic_DNA"/>
</dbReference>
<comment type="similarity">
    <text evidence="1 13 14">Belongs to the ATPase B chain family.</text>
</comment>
<comment type="subunit">
    <text evidence="13">F-type ATPases have 2 components, F(1) - the catalytic core - and F(0) - the membrane proton channel. F(1) has five subunits: alpha(3), beta(3), gamma(1), delta(1), epsilon(1). F(0) has three main subunits: a(1), b(2) and c(10-14). The alpha and beta chains form an alternating ring which encloses part of the gamma chain. F(1) is attached to F(0) by a central stalk formed by the gamma and epsilon chains, while a peripheral stalk is formed by the delta and b chains.</text>
</comment>
<keyword evidence="4 13" id="KW-0812">Transmembrane</keyword>
<evidence type="ECO:0000256" key="5">
    <source>
        <dbReference type="ARBA" id="ARBA00022781"/>
    </source>
</evidence>
<dbReference type="HAMAP" id="MF_01398">
    <property type="entry name" value="ATP_synth_b_bprime"/>
    <property type="match status" value="1"/>
</dbReference>
<evidence type="ECO:0000256" key="1">
    <source>
        <dbReference type="ARBA" id="ARBA00005513"/>
    </source>
</evidence>
<keyword evidence="17" id="KW-1185">Reference proteome</keyword>
<dbReference type="Proteomes" id="UP000198462">
    <property type="component" value="Unassembled WGS sequence"/>
</dbReference>
<evidence type="ECO:0000256" key="3">
    <source>
        <dbReference type="ARBA" id="ARBA00022547"/>
    </source>
</evidence>
<protein>
    <recommendedName>
        <fullName evidence="13">ATP synthase subunit b</fullName>
    </recommendedName>
    <alternativeName>
        <fullName evidence="13">ATP synthase F(0) sector subunit b</fullName>
    </alternativeName>
    <alternativeName>
        <fullName evidence="13">ATPase subunit I</fullName>
    </alternativeName>
    <alternativeName>
        <fullName evidence="13">F-type ATPase subunit b</fullName>
        <shortName evidence="13">F-ATPase subunit b</shortName>
    </alternativeName>
</protein>
<evidence type="ECO:0000256" key="12">
    <source>
        <dbReference type="ARBA" id="ARBA00037847"/>
    </source>
</evidence>
<keyword evidence="7 13" id="KW-0406">Ion transport</keyword>
<evidence type="ECO:0000313" key="17">
    <source>
        <dbReference type="Proteomes" id="UP000198462"/>
    </source>
</evidence>
<dbReference type="InterPro" id="IPR002146">
    <property type="entry name" value="ATP_synth_b/b'su_bac/chlpt"/>
</dbReference>
<evidence type="ECO:0000256" key="9">
    <source>
        <dbReference type="ARBA" id="ARBA00023310"/>
    </source>
</evidence>
<comment type="function">
    <text evidence="11">Component of the F(0) channel, it forms part of the peripheral stalk, linking F(1) to F(0). The b'-subunit is a diverged and duplicated form of b found in plants and photosynthetic bacteria.</text>
</comment>
<evidence type="ECO:0000256" key="10">
    <source>
        <dbReference type="ARBA" id="ARBA00025198"/>
    </source>
</evidence>
<dbReference type="PANTHER" id="PTHR33445">
    <property type="entry name" value="ATP SYNTHASE SUBUNIT B', CHLOROPLASTIC"/>
    <property type="match status" value="1"/>
</dbReference>
<evidence type="ECO:0000313" key="16">
    <source>
        <dbReference type="EMBL" id="OWV34230.1"/>
    </source>
</evidence>
<feature type="transmembrane region" description="Helical" evidence="13">
    <location>
        <begin position="60"/>
        <end position="77"/>
    </location>
</feature>
<evidence type="ECO:0000256" key="15">
    <source>
        <dbReference type="SAM" id="Coils"/>
    </source>
</evidence>
<keyword evidence="2 13" id="KW-0813">Transport</keyword>
<keyword evidence="13" id="KW-1003">Cell membrane</keyword>
<evidence type="ECO:0000256" key="6">
    <source>
        <dbReference type="ARBA" id="ARBA00022989"/>
    </source>
</evidence>
<feature type="coiled-coil region" evidence="15">
    <location>
        <begin position="92"/>
        <end position="177"/>
    </location>
</feature>
<evidence type="ECO:0000256" key="14">
    <source>
        <dbReference type="RuleBase" id="RU003848"/>
    </source>
</evidence>
<dbReference type="GO" id="GO:0045259">
    <property type="term" value="C:proton-transporting ATP synthase complex"/>
    <property type="evidence" value="ECO:0007669"/>
    <property type="project" value="UniProtKB-KW"/>
</dbReference>
<evidence type="ECO:0000256" key="2">
    <source>
        <dbReference type="ARBA" id="ARBA00022448"/>
    </source>
</evidence>
<accession>A0A219B772</accession>
<evidence type="ECO:0000256" key="7">
    <source>
        <dbReference type="ARBA" id="ARBA00023065"/>
    </source>
</evidence>
<evidence type="ECO:0000256" key="4">
    <source>
        <dbReference type="ARBA" id="ARBA00022692"/>
    </source>
</evidence>
<dbReference type="Pfam" id="PF00430">
    <property type="entry name" value="ATP-synt_B"/>
    <property type="match status" value="1"/>
</dbReference>
<keyword evidence="8 13" id="KW-0472">Membrane</keyword>
<dbReference type="CDD" id="cd06503">
    <property type="entry name" value="ATP-synt_Fo_b"/>
    <property type="match status" value="1"/>
</dbReference>
<dbReference type="InterPro" id="IPR050059">
    <property type="entry name" value="ATP_synthase_B_chain"/>
</dbReference>
<dbReference type="GO" id="GO:0005886">
    <property type="term" value="C:plasma membrane"/>
    <property type="evidence" value="ECO:0007669"/>
    <property type="project" value="UniProtKB-SubCell"/>
</dbReference>
<keyword evidence="6 13" id="KW-1133">Transmembrane helix</keyword>
<keyword evidence="5 13" id="KW-0375">Hydrogen ion transport</keyword>
<dbReference type="RefSeq" id="WP_088712930.1">
    <property type="nucleotide sequence ID" value="NZ_NFZT01000001.1"/>
</dbReference>
<sequence length="216" mass="23262">MMQDVRDVEVPASQSEEVLGPPNEIVLDAVGEGTPEAQGAQVVAAEQDGANHEYFLGMDSTAWVAVACVIFVAILVWQKVPSKLVGALDSRSSRIRSELEEAKALRAEAEAMLAEQQRKAEQSAKDAEAILENARTEAAAMLAEAEKTADAMVERRKEAAETKISAAERTAERELRARVAALATTAAERLIADEMDAAERQAMTDKAISDLNARLN</sequence>
<comment type="subcellular location">
    <subcellularLocation>
        <location evidence="13">Cell membrane</location>
        <topology evidence="13">Single-pass membrane protein</topology>
    </subcellularLocation>
    <subcellularLocation>
        <location evidence="12">Endomembrane system</location>
        <topology evidence="12">Single-pass membrane protein</topology>
    </subcellularLocation>
</comment>
<reference evidence="17" key="1">
    <citation type="submission" date="2017-05" db="EMBL/GenBank/DDBJ databases">
        <authorList>
            <person name="Lin X."/>
        </authorList>
    </citation>
    <scope>NUCLEOTIDE SEQUENCE [LARGE SCALE GENOMIC DNA]</scope>
    <source>
        <strain evidence="17">JLT2012</strain>
    </source>
</reference>
<keyword evidence="15" id="KW-0175">Coiled coil</keyword>
<dbReference type="GO" id="GO:0046961">
    <property type="term" value="F:proton-transporting ATPase activity, rotational mechanism"/>
    <property type="evidence" value="ECO:0007669"/>
    <property type="project" value="TreeGrafter"/>
</dbReference>
<dbReference type="AlphaFoldDB" id="A0A219B772"/>
<evidence type="ECO:0000256" key="8">
    <source>
        <dbReference type="ARBA" id="ARBA00023136"/>
    </source>
</evidence>
<dbReference type="GO" id="GO:0012505">
    <property type="term" value="C:endomembrane system"/>
    <property type="evidence" value="ECO:0007669"/>
    <property type="project" value="UniProtKB-SubCell"/>
</dbReference>